<dbReference type="RefSeq" id="WP_379664092.1">
    <property type="nucleotide sequence ID" value="NZ_JBHUDG010000050.1"/>
</dbReference>
<feature type="transmembrane region" description="Helical" evidence="2">
    <location>
        <begin position="54"/>
        <end position="72"/>
    </location>
</feature>
<dbReference type="EMBL" id="JBHUDG010000050">
    <property type="protein sequence ID" value="MFD1631726.1"/>
    <property type="molecule type" value="Genomic_DNA"/>
</dbReference>
<proteinExistence type="predicted"/>
<gene>
    <name evidence="3" type="ORF">ACFSAH_17770</name>
</gene>
<keyword evidence="2" id="KW-1133">Transmembrane helix</keyword>
<protein>
    <submittedName>
        <fullName evidence="3">Uncharacterized protein</fullName>
    </submittedName>
</protein>
<keyword evidence="2" id="KW-0472">Membrane</keyword>
<keyword evidence="2" id="KW-0812">Transmembrane</keyword>
<keyword evidence="4" id="KW-1185">Reference proteome</keyword>
<comment type="caution">
    <text evidence="3">The sequence shown here is derived from an EMBL/GenBank/DDBJ whole genome shotgun (WGS) entry which is preliminary data.</text>
</comment>
<sequence length="74" mass="8547">MENKKQEELDKLNKRHTPNPIETDYEANKENPGPSEEAVTQKNDEKAGKLQPKLLPIIIAVLLILWFIYSVVFK</sequence>
<organism evidence="3 4">
    <name type="scientific">Pseudopedobacter beijingensis</name>
    <dbReference type="NCBI Taxonomy" id="1207056"/>
    <lineage>
        <taxon>Bacteria</taxon>
        <taxon>Pseudomonadati</taxon>
        <taxon>Bacteroidota</taxon>
        <taxon>Sphingobacteriia</taxon>
        <taxon>Sphingobacteriales</taxon>
        <taxon>Sphingobacteriaceae</taxon>
        <taxon>Pseudopedobacter</taxon>
    </lineage>
</organism>
<evidence type="ECO:0000256" key="2">
    <source>
        <dbReference type="SAM" id="Phobius"/>
    </source>
</evidence>
<reference evidence="4" key="1">
    <citation type="journal article" date="2019" name="Int. J. Syst. Evol. Microbiol.">
        <title>The Global Catalogue of Microorganisms (GCM) 10K type strain sequencing project: providing services to taxonomists for standard genome sequencing and annotation.</title>
        <authorList>
            <consortium name="The Broad Institute Genomics Platform"/>
            <consortium name="The Broad Institute Genome Sequencing Center for Infectious Disease"/>
            <person name="Wu L."/>
            <person name="Ma J."/>
        </authorList>
    </citation>
    <scope>NUCLEOTIDE SEQUENCE [LARGE SCALE GENOMIC DNA]</scope>
    <source>
        <strain evidence="4">CCUG 53762</strain>
    </source>
</reference>
<evidence type="ECO:0000313" key="4">
    <source>
        <dbReference type="Proteomes" id="UP001597118"/>
    </source>
</evidence>
<evidence type="ECO:0000256" key="1">
    <source>
        <dbReference type="SAM" id="MobiDB-lite"/>
    </source>
</evidence>
<feature type="region of interest" description="Disordered" evidence="1">
    <location>
        <begin position="1"/>
        <end position="46"/>
    </location>
</feature>
<evidence type="ECO:0000313" key="3">
    <source>
        <dbReference type="EMBL" id="MFD1631726.1"/>
    </source>
</evidence>
<accession>A0ABW4IG58</accession>
<dbReference type="Proteomes" id="UP001597118">
    <property type="component" value="Unassembled WGS sequence"/>
</dbReference>
<name>A0ABW4IG58_9SPHI</name>
<feature type="compositionally biased region" description="Basic and acidic residues" evidence="1">
    <location>
        <begin position="1"/>
        <end position="12"/>
    </location>
</feature>